<organism evidence="13 14">
    <name type="scientific">Rhodococcus aetherivorans</name>
    <dbReference type="NCBI Taxonomy" id="191292"/>
    <lineage>
        <taxon>Bacteria</taxon>
        <taxon>Bacillati</taxon>
        <taxon>Actinomycetota</taxon>
        <taxon>Actinomycetes</taxon>
        <taxon>Mycobacteriales</taxon>
        <taxon>Nocardiaceae</taxon>
        <taxon>Rhodococcus</taxon>
    </lineage>
</organism>
<keyword evidence="6 11" id="KW-0411">Iron-sulfur</keyword>
<dbReference type="InterPro" id="IPR034768">
    <property type="entry name" value="4FE4S_WBL"/>
</dbReference>
<accession>A0AA46SGX6</accession>
<evidence type="ECO:0000256" key="2">
    <source>
        <dbReference type="ARBA" id="ARBA00006597"/>
    </source>
</evidence>
<evidence type="ECO:0000256" key="11">
    <source>
        <dbReference type="HAMAP-Rule" id="MF_01479"/>
    </source>
</evidence>
<keyword evidence="7 11" id="KW-0805">Transcription regulation</keyword>
<evidence type="ECO:0000256" key="6">
    <source>
        <dbReference type="ARBA" id="ARBA00023014"/>
    </source>
</evidence>
<feature type="domain" description="4Fe-4S Wbl-type" evidence="12">
    <location>
        <begin position="26"/>
        <end position="90"/>
    </location>
</feature>
<evidence type="ECO:0000256" key="8">
    <source>
        <dbReference type="ARBA" id="ARBA00023125"/>
    </source>
</evidence>
<feature type="binding site" evidence="11">
    <location>
        <position position="57"/>
    </location>
    <ligand>
        <name>[4Fe-4S] cluster</name>
        <dbReference type="ChEBI" id="CHEBI:49883"/>
    </ligand>
</feature>
<keyword evidence="13" id="KW-0614">Plasmid</keyword>
<keyword evidence="4 11" id="KW-0479">Metal-binding</keyword>
<dbReference type="GO" id="GO:0047134">
    <property type="term" value="F:protein-disulfide reductase [NAD(P)H] activity"/>
    <property type="evidence" value="ECO:0007669"/>
    <property type="project" value="TreeGrafter"/>
</dbReference>
<evidence type="ECO:0000256" key="9">
    <source>
        <dbReference type="ARBA" id="ARBA00023157"/>
    </source>
</evidence>
<feature type="binding site" evidence="11">
    <location>
        <position position="66"/>
    </location>
    <ligand>
        <name>[4Fe-4S] cluster</name>
        <dbReference type="ChEBI" id="CHEBI:49883"/>
    </ligand>
</feature>
<geneLocation type="plasmid" evidence="13 14">
    <name>pN1</name>
</geneLocation>
<dbReference type="GO" id="GO:0045454">
    <property type="term" value="P:cell redox homeostasis"/>
    <property type="evidence" value="ECO:0007669"/>
    <property type="project" value="TreeGrafter"/>
</dbReference>
<dbReference type="AlphaFoldDB" id="A0AA46SGX6"/>
<keyword evidence="9 11" id="KW-1015">Disulfide bond</keyword>
<dbReference type="HAMAP" id="MF_01479">
    <property type="entry name" value="WhiB"/>
    <property type="match status" value="1"/>
</dbReference>
<feature type="binding site" evidence="11">
    <location>
        <position position="27"/>
    </location>
    <ligand>
        <name>[4Fe-4S] cluster</name>
        <dbReference type="ChEBI" id="CHEBI:49883"/>
    </ligand>
</feature>
<evidence type="ECO:0000256" key="7">
    <source>
        <dbReference type="ARBA" id="ARBA00023015"/>
    </source>
</evidence>
<comment type="PTM">
    <text evidence="11">Upon Fe-S cluster removal intramolecular disulfide bonds are formed.</text>
</comment>
<reference evidence="13" key="1">
    <citation type="submission" date="2022-09" db="EMBL/GenBank/DDBJ databases">
        <title>The genome sequence of Rhodococcus aetherivorans N1.</title>
        <authorList>
            <person name="Jiang W."/>
        </authorList>
    </citation>
    <scope>NUCLEOTIDE SEQUENCE</scope>
    <source>
        <strain evidence="13">N1</strain>
        <plasmid evidence="13">pN1</plasmid>
    </source>
</reference>
<name>A0AA46SGX6_9NOCA</name>
<evidence type="ECO:0000259" key="12">
    <source>
        <dbReference type="PROSITE" id="PS51674"/>
    </source>
</evidence>
<comment type="cofactor">
    <cofactor evidence="11">
        <name>[4Fe-4S] cluster</name>
        <dbReference type="ChEBI" id="CHEBI:49883"/>
    </cofactor>
    <text evidence="11">Binds 1 [4Fe-4S] cluster per subunit. Following nitrosylation of the [4Fe-4S] cluster binds 1 [4Fe-8(NO)] cluster per subunit.</text>
</comment>
<feature type="binding site" evidence="11">
    <location>
        <position position="60"/>
    </location>
    <ligand>
        <name>[4Fe-4S] cluster</name>
        <dbReference type="ChEBI" id="CHEBI:49883"/>
    </ligand>
</feature>
<gene>
    <name evidence="11" type="primary">whiB</name>
    <name evidence="13" type="ORF">OCS65_28680</name>
</gene>
<dbReference type="PANTHER" id="PTHR38839">
    <property type="entry name" value="TRANSCRIPTIONAL REGULATOR WHID-RELATED"/>
    <property type="match status" value="1"/>
</dbReference>
<protein>
    <recommendedName>
        <fullName evidence="11">Transcriptional regulator WhiB</fullName>
    </recommendedName>
</protein>
<evidence type="ECO:0000256" key="4">
    <source>
        <dbReference type="ARBA" id="ARBA00022723"/>
    </source>
</evidence>
<keyword evidence="3 11" id="KW-0004">4Fe-4S</keyword>
<comment type="PTM">
    <text evidence="11">The Fe-S cluster can be nitrosylated by nitric oxide (NO).</text>
</comment>
<dbReference type="Proteomes" id="UP001163947">
    <property type="component" value="Plasmid pN1"/>
</dbReference>
<evidence type="ECO:0000256" key="1">
    <source>
        <dbReference type="ARBA" id="ARBA00004496"/>
    </source>
</evidence>
<dbReference type="RefSeq" id="WP_263510502.1">
    <property type="nucleotide sequence ID" value="NZ_CP106984.1"/>
</dbReference>
<comment type="function">
    <text evidence="11">Acts as a transcriptional regulator. Probably redox-responsive. The apo- but not holo-form probably binds DNA.</text>
</comment>
<dbReference type="GeneID" id="83624483"/>
<keyword evidence="11" id="KW-0963">Cytoplasm</keyword>
<keyword evidence="5 11" id="KW-0408">Iron</keyword>
<evidence type="ECO:0000256" key="5">
    <source>
        <dbReference type="ARBA" id="ARBA00023004"/>
    </source>
</evidence>
<dbReference type="GO" id="GO:0005737">
    <property type="term" value="C:cytoplasm"/>
    <property type="evidence" value="ECO:0007669"/>
    <property type="project" value="UniProtKB-SubCell"/>
</dbReference>
<evidence type="ECO:0000313" key="13">
    <source>
        <dbReference type="EMBL" id="UYF97236.1"/>
    </source>
</evidence>
<evidence type="ECO:0000256" key="3">
    <source>
        <dbReference type="ARBA" id="ARBA00022485"/>
    </source>
</evidence>
<dbReference type="Pfam" id="PF02467">
    <property type="entry name" value="Whib"/>
    <property type="match status" value="1"/>
</dbReference>
<keyword evidence="10 11" id="KW-0804">Transcription</keyword>
<dbReference type="GO" id="GO:0045892">
    <property type="term" value="P:negative regulation of DNA-templated transcription"/>
    <property type="evidence" value="ECO:0007669"/>
    <property type="project" value="TreeGrafter"/>
</dbReference>
<dbReference type="GO" id="GO:0003677">
    <property type="term" value="F:DNA binding"/>
    <property type="evidence" value="ECO:0007669"/>
    <property type="project" value="UniProtKB-UniRule"/>
</dbReference>
<comment type="similarity">
    <text evidence="2 11">Belongs to the WhiB family.</text>
</comment>
<dbReference type="GO" id="GO:0035731">
    <property type="term" value="F:dinitrosyl-iron complex binding"/>
    <property type="evidence" value="ECO:0007669"/>
    <property type="project" value="UniProtKB-UniRule"/>
</dbReference>
<evidence type="ECO:0000256" key="10">
    <source>
        <dbReference type="ARBA" id="ARBA00023163"/>
    </source>
</evidence>
<keyword evidence="8 11" id="KW-0238">DNA-binding</keyword>
<comment type="subcellular location">
    <subcellularLocation>
        <location evidence="1 11">Cytoplasm</location>
    </subcellularLocation>
</comment>
<dbReference type="InterPro" id="IPR003482">
    <property type="entry name" value="Whib"/>
</dbReference>
<dbReference type="PROSITE" id="PS51674">
    <property type="entry name" value="4FE4S_WBL"/>
    <property type="match status" value="1"/>
</dbReference>
<dbReference type="EMBL" id="CP106984">
    <property type="protein sequence ID" value="UYF97236.1"/>
    <property type="molecule type" value="Genomic_DNA"/>
</dbReference>
<evidence type="ECO:0000313" key="14">
    <source>
        <dbReference type="Proteomes" id="UP001163947"/>
    </source>
</evidence>
<proteinExistence type="inferred from homology"/>
<dbReference type="GO" id="GO:0051539">
    <property type="term" value="F:4 iron, 4 sulfur cluster binding"/>
    <property type="evidence" value="ECO:0007669"/>
    <property type="project" value="UniProtKB-UniRule"/>
</dbReference>
<dbReference type="GO" id="GO:0046872">
    <property type="term" value="F:metal ion binding"/>
    <property type="evidence" value="ECO:0007669"/>
    <property type="project" value="UniProtKB-KW"/>
</dbReference>
<sequence length="103" mass="11737">MPLLHHRIDAARSTTTTSEHWWDAAACRFFGSAPFFAPDDETRGQRARREHTAKLICRPCPVRHECLHHALATGEHHGVWGGATEHERKAFTYAPRRGREGIE</sequence>